<keyword evidence="1" id="KW-0812">Transmembrane</keyword>
<feature type="transmembrane region" description="Helical" evidence="1">
    <location>
        <begin position="32"/>
        <end position="54"/>
    </location>
</feature>
<feature type="transmembrane region" description="Helical" evidence="1">
    <location>
        <begin position="227"/>
        <end position="244"/>
    </location>
</feature>
<evidence type="ECO:0000313" key="3">
    <source>
        <dbReference type="Proteomes" id="UP000201838"/>
    </source>
</evidence>
<keyword evidence="3" id="KW-1185">Reference proteome</keyword>
<sequence>MTHVINTNQLLAEGLLNEAQATEIARRSRDTMLALVVNIVLTAGIIAASFGFVFWIADPFGVALLGAAFLAAGVAVLAKADALYRLLGHAGALIGSGMLFAGGAIELLTNYPDSASPILIAGGALFAATAAWAYRAAPKALRFSTGAITLSGIALHLLGLGLELNDMSGLPIAGLYFYAAALIAAAGVFVNVRFVTALAIVPFAQMLDTGTAYFHAAYGFYSPEPTLTILQMGALVAIGAWAMTQTSDRFGRHAGILAIMAAVVGNLAFLVGSLWGDEVTSSFFRFDAPNYADYNDWSAYQAAMKLWKSQFFHISEHVFSVVWAALLIAGAWLAAATHRRGLFNASITFLGIHAYTQVFETFSDEPMVYALGGLAAIPAAWGLWRLNQKMFAEPETAKP</sequence>
<feature type="transmembrane region" description="Helical" evidence="1">
    <location>
        <begin position="115"/>
        <end position="134"/>
    </location>
</feature>
<dbReference type="OrthoDB" id="7264924at2"/>
<dbReference type="AlphaFoldDB" id="A0A238J0E2"/>
<reference evidence="2 3" key="1">
    <citation type="submission" date="2017-05" db="EMBL/GenBank/DDBJ databases">
        <authorList>
            <person name="Song R."/>
            <person name="Chenine A.L."/>
            <person name="Ruprecht R.M."/>
        </authorList>
    </citation>
    <scope>NUCLEOTIDE SEQUENCE [LARGE SCALE GENOMIC DNA]</scope>
    <source>
        <strain evidence="2 3">CECT 8489</strain>
    </source>
</reference>
<feature type="transmembrane region" description="Helical" evidence="1">
    <location>
        <begin position="141"/>
        <end position="162"/>
    </location>
</feature>
<feature type="transmembrane region" description="Helical" evidence="1">
    <location>
        <begin position="317"/>
        <end position="335"/>
    </location>
</feature>
<evidence type="ECO:0008006" key="4">
    <source>
        <dbReference type="Google" id="ProtNLM"/>
    </source>
</evidence>
<accession>A0A238J0E2</accession>
<feature type="transmembrane region" description="Helical" evidence="1">
    <location>
        <begin position="197"/>
        <end position="221"/>
    </location>
</feature>
<feature type="transmembrane region" description="Helical" evidence="1">
    <location>
        <begin position="90"/>
        <end position="109"/>
    </location>
</feature>
<evidence type="ECO:0000313" key="2">
    <source>
        <dbReference type="EMBL" id="SMX24178.1"/>
    </source>
</evidence>
<feature type="transmembrane region" description="Helical" evidence="1">
    <location>
        <begin position="168"/>
        <end position="190"/>
    </location>
</feature>
<proteinExistence type="predicted"/>
<feature type="transmembrane region" description="Helical" evidence="1">
    <location>
        <begin position="60"/>
        <end position="78"/>
    </location>
</feature>
<dbReference type="EMBL" id="FXXQ01000007">
    <property type="protein sequence ID" value="SMX24178.1"/>
    <property type="molecule type" value="Genomic_DNA"/>
</dbReference>
<dbReference type="RefSeq" id="WP_093974237.1">
    <property type="nucleotide sequence ID" value="NZ_FXXQ01000007.1"/>
</dbReference>
<keyword evidence="1" id="KW-0472">Membrane</keyword>
<feature type="transmembrane region" description="Helical" evidence="1">
    <location>
        <begin position="256"/>
        <end position="276"/>
    </location>
</feature>
<feature type="transmembrane region" description="Helical" evidence="1">
    <location>
        <begin position="366"/>
        <end position="384"/>
    </location>
</feature>
<feature type="transmembrane region" description="Helical" evidence="1">
    <location>
        <begin position="342"/>
        <end position="360"/>
    </location>
</feature>
<evidence type="ECO:0000256" key="1">
    <source>
        <dbReference type="SAM" id="Phobius"/>
    </source>
</evidence>
<gene>
    <name evidence="2" type="ORF">BOA8489_02301</name>
</gene>
<protein>
    <recommendedName>
        <fullName evidence="4">DUF2157 domain-containing protein</fullName>
    </recommendedName>
</protein>
<organism evidence="2 3">
    <name type="scientific">Boseongicola aestuarii</name>
    <dbReference type="NCBI Taxonomy" id="1470561"/>
    <lineage>
        <taxon>Bacteria</taxon>
        <taxon>Pseudomonadati</taxon>
        <taxon>Pseudomonadota</taxon>
        <taxon>Alphaproteobacteria</taxon>
        <taxon>Rhodobacterales</taxon>
        <taxon>Paracoccaceae</taxon>
        <taxon>Boseongicola</taxon>
    </lineage>
</organism>
<keyword evidence="1" id="KW-1133">Transmembrane helix</keyword>
<dbReference type="Proteomes" id="UP000201838">
    <property type="component" value="Unassembled WGS sequence"/>
</dbReference>
<name>A0A238J0E2_9RHOB</name>